<dbReference type="EMBL" id="JACHIN010000013">
    <property type="protein sequence ID" value="MBB5082326.1"/>
    <property type="molecule type" value="Genomic_DNA"/>
</dbReference>
<dbReference type="Pfam" id="PF02627">
    <property type="entry name" value="CMD"/>
    <property type="match status" value="1"/>
</dbReference>
<name>A0A7W8AC03_9ACTN</name>
<evidence type="ECO:0000313" key="3">
    <source>
        <dbReference type="Proteomes" id="UP000568380"/>
    </source>
</evidence>
<accession>A0A7W8AC03</accession>
<keyword evidence="2" id="KW-0575">Peroxidase</keyword>
<proteinExistence type="predicted"/>
<gene>
    <name evidence="2" type="ORF">HNR40_007821</name>
</gene>
<feature type="domain" description="Carboxymuconolactone decarboxylase-like" evidence="1">
    <location>
        <begin position="40"/>
        <end position="119"/>
    </location>
</feature>
<dbReference type="AlphaFoldDB" id="A0A7W8AC03"/>
<evidence type="ECO:0000259" key="1">
    <source>
        <dbReference type="Pfam" id="PF02627"/>
    </source>
</evidence>
<comment type="caution">
    <text evidence="2">The sequence shown here is derived from an EMBL/GenBank/DDBJ whole genome shotgun (WGS) entry which is preliminary data.</text>
</comment>
<reference evidence="2 3" key="1">
    <citation type="submission" date="2020-08" db="EMBL/GenBank/DDBJ databases">
        <title>Genomic Encyclopedia of Type Strains, Phase IV (KMG-IV): sequencing the most valuable type-strain genomes for metagenomic binning, comparative biology and taxonomic classification.</title>
        <authorList>
            <person name="Goeker M."/>
        </authorList>
    </citation>
    <scope>NUCLEOTIDE SEQUENCE [LARGE SCALE GENOMIC DNA]</scope>
    <source>
        <strain evidence="2 3">DSM 45385</strain>
    </source>
</reference>
<protein>
    <submittedName>
        <fullName evidence="2">Alkylhydroperoxidase family enzyme</fullName>
    </submittedName>
</protein>
<sequence length="181" mass="18812">MNLPILTPETAPAESRPILNGIEADLGFVPNLAATIAASPTLLKGFDGLRRAVGDPSFDPVRREVAGVAVGVAVGNAYGVAFHSTVLSHLGVGQDDIEAMRRGAEPREEVHAAVYAFATALVIDRGAVPDAVVRRAAAAGLGPADLLQLVTECAFATLVGLVDNLAGRVELDEPLRSQAWK</sequence>
<dbReference type="Gene3D" id="1.20.1290.10">
    <property type="entry name" value="AhpD-like"/>
    <property type="match status" value="1"/>
</dbReference>
<dbReference type="RefSeq" id="WP_184970462.1">
    <property type="nucleotide sequence ID" value="NZ_JACHIN010000013.1"/>
</dbReference>
<evidence type="ECO:0000313" key="2">
    <source>
        <dbReference type="EMBL" id="MBB5082326.1"/>
    </source>
</evidence>
<organism evidence="2 3">
    <name type="scientific">Nonomuraea endophytica</name>
    <dbReference type="NCBI Taxonomy" id="714136"/>
    <lineage>
        <taxon>Bacteria</taxon>
        <taxon>Bacillati</taxon>
        <taxon>Actinomycetota</taxon>
        <taxon>Actinomycetes</taxon>
        <taxon>Streptosporangiales</taxon>
        <taxon>Streptosporangiaceae</taxon>
        <taxon>Nonomuraea</taxon>
    </lineage>
</organism>
<dbReference type="PANTHER" id="PTHR35446">
    <property type="entry name" value="SI:CH211-175M2.5"/>
    <property type="match status" value="1"/>
</dbReference>
<dbReference type="Proteomes" id="UP000568380">
    <property type="component" value="Unassembled WGS sequence"/>
</dbReference>
<dbReference type="GO" id="GO:0051920">
    <property type="term" value="F:peroxiredoxin activity"/>
    <property type="evidence" value="ECO:0007669"/>
    <property type="project" value="InterPro"/>
</dbReference>
<keyword evidence="2" id="KW-0560">Oxidoreductase</keyword>
<dbReference type="InterPro" id="IPR029032">
    <property type="entry name" value="AhpD-like"/>
</dbReference>
<dbReference type="PANTHER" id="PTHR35446:SF3">
    <property type="entry name" value="CMD DOMAIN-CONTAINING PROTEIN"/>
    <property type="match status" value="1"/>
</dbReference>
<dbReference type="InterPro" id="IPR003779">
    <property type="entry name" value="CMD-like"/>
</dbReference>
<dbReference type="SUPFAM" id="SSF69118">
    <property type="entry name" value="AhpD-like"/>
    <property type="match status" value="1"/>
</dbReference>
<keyword evidence="3" id="KW-1185">Reference proteome</keyword>